<dbReference type="AlphaFoldDB" id="A0AAD7GG54"/>
<reference evidence="1" key="1">
    <citation type="submission" date="2023-03" db="EMBL/GenBank/DDBJ databases">
        <title>Massive genome expansion in bonnet fungi (Mycena s.s.) driven by repeated elements and novel gene families across ecological guilds.</title>
        <authorList>
            <consortium name="Lawrence Berkeley National Laboratory"/>
            <person name="Harder C.B."/>
            <person name="Miyauchi S."/>
            <person name="Viragh M."/>
            <person name="Kuo A."/>
            <person name="Thoen E."/>
            <person name="Andreopoulos B."/>
            <person name="Lu D."/>
            <person name="Skrede I."/>
            <person name="Drula E."/>
            <person name="Henrissat B."/>
            <person name="Morin E."/>
            <person name="Kohler A."/>
            <person name="Barry K."/>
            <person name="LaButti K."/>
            <person name="Morin E."/>
            <person name="Salamov A."/>
            <person name="Lipzen A."/>
            <person name="Mereny Z."/>
            <person name="Hegedus B."/>
            <person name="Baldrian P."/>
            <person name="Stursova M."/>
            <person name="Weitz H."/>
            <person name="Taylor A."/>
            <person name="Grigoriev I.V."/>
            <person name="Nagy L.G."/>
            <person name="Martin F."/>
            <person name="Kauserud H."/>
        </authorList>
    </citation>
    <scope>NUCLEOTIDE SEQUENCE</scope>
    <source>
        <strain evidence="1">CBHHK067</strain>
    </source>
</reference>
<evidence type="ECO:0000313" key="1">
    <source>
        <dbReference type="EMBL" id="KAJ7687303.1"/>
    </source>
</evidence>
<sequence length="1225" mass="135066">MSQDKLNSAGSRLEVCCFGCPQPAKYTPGHPTNGVRGSRVQELGADSDKSEGPVNVRTSDWSAKKIAISGQGHRRQCTICSVPIKFCFWEEKIRLSDSDAVFEPNCKEVQCSTCKSWVKMKELYNTSRFKEHSNKGCEPPPPPPPLDTTTRTLDLLKIEPQTTRPKLNKSVAPAKILLPCPGLTAAYNENVGKYLDRAGSNGGGARVIGHYCEKLFQKELAELSDKEKQLAYAAQQHDHTWRNDVSPGIIASFATGEAPCLKSIEVATSDTSPSPCASCLLVFTSRAYQKMIKKPTPDAANLRYVPHRNQKAHAGKIYARFKGLEELVSEDNEFSLERRYVHHVINGDFKNDTVFNDILQAKILGKAHEIKRHGNQNFKHDEDVDAVFGLVHAISPRAYRKIAKHIPLRSERSIKYATKYLEDYSYPLGAPLSLSVDDTKLHAALRPLYDGAKGKWFIVGTTGMPMEVPNADVINETLDRLEKTAEIATKVAPPLGPTNPSPWCPPTSAMAISSKVKGAQLAEWQLQLMKGLISRGFRIRISSSGGDGAAVERECHRITAAASKKIEYRIKHPDPDYPDIIVTIYDLNGNIWVDIQNAKHGWKTFKNNASSGARGLVIGNHVVYFGQIFGLAMHPDSPMYPRDVNEKRDRMDDPAASRLFSADTLTWHLFLQRAAYSEARHFISKEAFAISEILVNGLLGLILIHRDHLGDHPTPLLPWFNASEPNEHCLSGLRDVSKDATFQEAVPIVPKLRAKLQTSVRARLDPAIFKKQASGYCHTYYTSEDIDFALLGQYPTDVELSTTYQIAAEENDCLWSLLGIHPAQIRAAPLPGLVVQPSPDPTLENLYLAEDDIIAQQGDVSELTAAEEVQNIIDNLQTTVGLTRAEGEQLDACVMAAVALSMDELAKIEDLPESNPERFAEIQREIANAMATQPSAFCALLQGIAANSTAAQASSSVNTTSSPTVNPPSSHPLCDFSGHDLAQLVALRREHQTREEKTGVRTYRASTTYTNHKTGIVKVLTDRQWLAQAMHAIVKRDYQQGSSAGLNRSTRWKTDSSTLPVVKTGNAANAVVTAAGRANETIKRRRTIFAKLKSLSTVAKASVGSSLITMYSRNGGKAGTYENSYRRQFKNTRRADLSLGAIERFAHFPSNSFLAILPVEANEAESVKIYANHVEIGSRAYAMFESLMVEKELLCKAVATLNTVRCKGKADISLAELPEDDWVAE</sequence>
<keyword evidence="2" id="KW-1185">Reference proteome</keyword>
<organism evidence="1 2">
    <name type="scientific">Mycena rosella</name>
    <name type="common">Pink bonnet</name>
    <name type="synonym">Agaricus rosellus</name>
    <dbReference type="NCBI Taxonomy" id="1033263"/>
    <lineage>
        <taxon>Eukaryota</taxon>
        <taxon>Fungi</taxon>
        <taxon>Dikarya</taxon>
        <taxon>Basidiomycota</taxon>
        <taxon>Agaricomycotina</taxon>
        <taxon>Agaricomycetes</taxon>
        <taxon>Agaricomycetidae</taxon>
        <taxon>Agaricales</taxon>
        <taxon>Marasmiineae</taxon>
        <taxon>Mycenaceae</taxon>
        <taxon>Mycena</taxon>
    </lineage>
</organism>
<evidence type="ECO:0000313" key="2">
    <source>
        <dbReference type="Proteomes" id="UP001221757"/>
    </source>
</evidence>
<name>A0AAD7GG54_MYCRO</name>
<proteinExistence type="predicted"/>
<comment type="caution">
    <text evidence="1">The sequence shown here is derived from an EMBL/GenBank/DDBJ whole genome shotgun (WGS) entry which is preliminary data.</text>
</comment>
<dbReference type="Proteomes" id="UP001221757">
    <property type="component" value="Unassembled WGS sequence"/>
</dbReference>
<protein>
    <submittedName>
        <fullName evidence="1">Uncharacterized protein</fullName>
    </submittedName>
</protein>
<accession>A0AAD7GG54</accession>
<gene>
    <name evidence="1" type="ORF">B0H17DRAFT_1180926</name>
</gene>
<dbReference type="EMBL" id="JARKIE010000089">
    <property type="protein sequence ID" value="KAJ7687303.1"/>
    <property type="molecule type" value="Genomic_DNA"/>
</dbReference>